<feature type="compositionally biased region" description="Basic and acidic residues" evidence="2">
    <location>
        <begin position="491"/>
        <end position="504"/>
    </location>
</feature>
<dbReference type="GO" id="GO:0005737">
    <property type="term" value="C:cytoplasm"/>
    <property type="evidence" value="ECO:0007669"/>
    <property type="project" value="TreeGrafter"/>
</dbReference>
<protein>
    <recommendedName>
        <fullName evidence="3">Peptidase C14 caspase domain-containing protein</fullName>
    </recommendedName>
</protein>
<dbReference type="Gene3D" id="3.40.50.12660">
    <property type="match status" value="1"/>
</dbReference>
<evidence type="ECO:0000256" key="1">
    <source>
        <dbReference type="ARBA" id="ARBA00009005"/>
    </source>
</evidence>
<dbReference type="AlphaFoldDB" id="A0A1Z5K1H9"/>
<dbReference type="Proteomes" id="UP000198406">
    <property type="component" value="Unassembled WGS sequence"/>
</dbReference>
<accession>A0A1Z5K1H9</accession>
<feature type="region of interest" description="Disordered" evidence="2">
    <location>
        <begin position="1"/>
        <end position="58"/>
    </location>
</feature>
<keyword evidence="5" id="KW-1185">Reference proteome</keyword>
<dbReference type="Pfam" id="PF00656">
    <property type="entry name" value="Peptidase_C14"/>
    <property type="match status" value="1"/>
</dbReference>
<comment type="caution">
    <text evidence="4">The sequence shown here is derived from an EMBL/GenBank/DDBJ whole genome shotgun (WGS) entry which is preliminary data.</text>
</comment>
<sequence>MGNSDSKPEIIEIPLPGALETPERGDQSEAEAIDSLGGGNSGTEARDERDTEDDEPSATKIRDDQVHVNLAMADLMAYLQVVANNSNQLPVTRRDDPELDRIVSSLSSEEYARKSAAFLPADIRVIGGTFTRYGRVWDLPTSEEYNATDGALEPGRSYGGACCNTLLKVLYDSANDAAGAAQSEAAAESLFDDDDDDTDPDPLPKSPRSGISLDFGGQSSVSISWIDLLRRMKVEFKEIGYAQAPKVTTSRKIDLNKPFSLTPENFNPEKNKKRSLLVGCNYDELKDAELKASHDDIRSMKDYIVNVHNFPEGKDYMTVLLDDGEHPPPTFMNIVEAFKALSEESQPGDVVFVQFSGHGGRVLGDPSDQVGTYDEVVVPSDYKSSGLIRDTLIFKTLLAPMRYGVTVTIIIDCCDNGMVLELPYCWGTMNDKKESIAKVSMNKDFSFVRFLKVVKTLYESSVFTQLGKTVGSALNPLSPLEDVVSSRRQKEKNSEKRHTKASKERGDTIFDALAHACTTIRFDDKVIGRTGKTDNSVEEESKKASSDAGSLIEKVLNCTMMERDEDFSDDDSFKSNSYDVGSNSFDSLTEEDEPRRSHRRRRR</sequence>
<gene>
    <name evidence="4" type="ORF">FisN_1Lh514</name>
</gene>
<reference evidence="4 5" key="1">
    <citation type="journal article" date="2015" name="Plant Cell">
        <title>Oil accumulation by the oleaginous diatom Fistulifera solaris as revealed by the genome and transcriptome.</title>
        <authorList>
            <person name="Tanaka T."/>
            <person name="Maeda Y."/>
            <person name="Veluchamy A."/>
            <person name="Tanaka M."/>
            <person name="Abida H."/>
            <person name="Marechal E."/>
            <person name="Bowler C."/>
            <person name="Muto M."/>
            <person name="Sunaga Y."/>
            <person name="Tanaka M."/>
            <person name="Yoshino T."/>
            <person name="Taniguchi T."/>
            <person name="Fukuda Y."/>
            <person name="Nemoto M."/>
            <person name="Matsumoto M."/>
            <person name="Wong P.S."/>
            <person name="Aburatani S."/>
            <person name="Fujibuchi W."/>
        </authorList>
    </citation>
    <scope>NUCLEOTIDE SEQUENCE [LARGE SCALE GENOMIC DNA]</scope>
    <source>
        <strain evidence="4 5">JPCC DA0580</strain>
    </source>
</reference>
<evidence type="ECO:0000313" key="5">
    <source>
        <dbReference type="Proteomes" id="UP000198406"/>
    </source>
</evidence>
<dbReference type="InterPro" id="IPR011600">
    <property type="entry name" value="Pept_C14_caspase"/>
</dbReference>
<dbReference type="OrthoDB" id="3223806at2759"/>
<dbReference type="InParanoid" id="A0A1Z5K1H9"/>
<feature type="region of interest" description="Disordered" evidence="2">
    <location>
        <begin position="484"/>
        <end position="504"/>
    </location>
</feature>
<dbReference type="PANTHER" id="PTHR48104:SF30">
    <property type="entry name" value="METACASPASE-1"/>
    <property type="match status" value="1"/>
</dbReference>
<feature type="domain" description="Peptidase C14 caspase" evidence="3">
    <location>
        <begin position="273"/>
        <end position="445"/>
    </location>
</feature>
<name>A0A1Z5K1H9_FISSO</name>
<feature type="compositionally biased region" description="Basic and acidic residues" evidence="2">
    <location>
        <begin position="1"/>
        <end position="10"/>
    </location>
</feature>
<evidence type="ECO:0000256" key="2">
    <source>
        <dbReference type="SAM" id="MobiDB-lite"/>
    </source>
</evidence>
<proteinExistence type="inferred from homology"/>
<evidence type="ECO:0000313" key="4">
    <source>
        <dbReference type="EMBL" id="GAX20012.1"/>
    </source>
</evidence>
<dbReference type="PANTHER" id="PTHR48104">
    <property type="entry name" value="METACASPASE-4"/>
    <property type="match status" value="1"/>
</dbReference>
<feature type="region of interest" description="Disordered" evidence="2">
    <location>
        <begin position="185"/>
        <end position="212"/>
    </location>
</feature>
<dbReference type="InterPro" id="IPR050452">
    <property type="entry name" value="Metacaspase"/>
</dbReference>
<dbReference type="GO" id="GO:0004197">
    <property type="term" value="F:cysteine-type endopeptidase activity"/>
    <property type="evidence" value="ECO:0007669"/>
    <property type="project" value="InterPro"/>
</dbReference>
<comment type="similarity">
    <text evidence="1">Belongs to the peptidase C14B family.</text>
</comment>
<evidence type="ECO:0000259" key="3">
    <source>
        <dbReference type="Pfam" id="PF00656"/>
    </source>
</evidence>
<organism evidence="4 5">
    <name type="scientific">Fistulifera solaris</name>
    <name type="common">Oleaginous diatom</name>
    <dbReference type="NCBI Taxonomy" id="1519565"/>
    <lineage>
        <taxon>Eukaryota</taxon>
        <taxon>Sar</taxon>
        <taxon>Stramenopiles</taxon>
        <taxon>Ochrophyta</taxon>
        <taxon>Bacillariophyta</taxon>
        <taxon>Bacillariophyceae</taxon>
        <taxon>Bacillariophycidae</taxon>
        <taxon>Naviculales</taxon>
        <taxon>Naviculaceae</taxon>
        <taxon>Fistulifera</taxon>
    </lineage>
</organism>
<feature type="compositionally biased region" description="Acidic residues" evidence="2">
    <location>
        <begin position="190"/>
        <end position="200"/>
    </location>
</feature>
<dbReference type="EMBL" id="BDSP01000141">
    <property type="protein sequence ID" value="GAX20012.1"/>
    <property type="molecule type" value="Genomic_DNA"/>
</dbReference>
<feature type="region of interest" description="Disordered" evidence="2">
    <location>
        <begin position="565"/>
        <end position="603"/>
    </location>
</feature>
<dbReference type="GO" id="GO:0006508">
    <property type="term" value="P:proteolysis"/>
    <property type="evidence" value="ECO:0007669"/>
    <property type="project" value="InterPro"/>
</dbReference>